<feature type="transmembrane region" description="Helical" evidence="1">
    <location>
        <begin position="139"/>
        <end position="160"/>
    </location>
</feature>
<feature type="transmembrane region" description="Helical" evidence="1">
    <location>
        <begin position="29"/>
        <end position="50"/>
    </location>
</feature>
<feature type="transmembrane region" description="Helical" evidence="1">
    <location>
        <begin position="191"/>
        <end position="210"/>
    </location>
</feature>
<keyword evidence="1" id="KW-1133">Transmembrane helix</keyword>
<sequence length="481" mass="51776">MDIVFTAGIFARDLVLALASLLKQPPAPGLFSLFLVILLVIATLWFWAVVRRRVGLLRRATKLVRKSRGPEEFRERFQETYDELTSWSGADAGRLADTWDEFRETTIESQGQTGIRNAIRPSVFFNLEEMGFSVSGWRVVPSLFVSVGLAATFLGLIAALQETGNSLSAGGDQAAVMKALTQLLTVASAKFIMSLTGLLCSIVFTVVMRVRSSGLEQEMRTLTHAIETRMSFVSLEDLAEKQLKAIVEQRDHMQKLNHELIAAISEPLQKAAASGINHVDEMVQSLAGSLTQGLVGAMSATSERLEAASGRLEGLAATLSGAAQEFSQAAERTAVGLDGAARRLELVSDNLARAGNGLAQAAVPVAESANKTAEATQQIASSSINMVESARQTMSSEREMVVAAANSIREHIKSFETRAAAYDGQLAAAFRTFTEQISRSIGEVENHANNVHGQYTEALSTLQGVIENAKAFTPESARPSA</sequence>
<dbReference type="eggNOG" id="COG1196">
    <property type="taxonomic scope" value="Bacteria"/>
</dbReference>
<evidence type="ECO:0000313" key="2">
    <source>
        <dbReference type="EMBL" id="ACP24372.1"/>
    </source>
</evidence>
<evidence type="ECO:0008006" key="4">
    <source>
        <dbReference type="Google" id="ProtNLM"/>
    </source>
</evidence>
<dbReference type="KEGG" id="rhi:NGR_c05790"/>
<keyword evidence="1" id="KW-0812">Transmembrane</keyword>
<dbReference type="OrthoDB" id="5741017at2"/>
<evidence type="ECO:0000256" key="1">
    <source>
        <dbReference type="SAM" id="Phobius"/>
    </source>
</evidence>
<accession>C3MI24</accession>
<name>C3MI24_SINFN</name>
<reference evidence="2 3" key="1">
    <citation type="journal article" date="2009" name="Appl. Environ. Microbiol.">
        <title>Rhizobium sp. strain NGR234 possesses a remarkable number of secretion systems.</title>
        <authorList>
            <person name="Schmeisser C."/>
            <person name="Liesegang H."/>
            <person name="Krysciak D."/>
            <person name="Bakkou N."/>
            <person name="Le Quere A."/>
            <person name="Wollherr A."/>
            <person name="Heinemeyer I."/>
            <person name="Morgenstern B."/>
            <person name="Pommerening-Roeser A."/>
            <person name="Flores M."/>
            <person name="Palacios R."/>
            <person name="Brenner S."/>
            <person name="Gottschalk G."/>
            <person name="Schmitz R.A."/>
            <person name="Broughton W.J."/>
            <person name="Perret X."/>
            <person name="Strittmatter A.W."/>
            <person name="Streit W.R."/>
        </authorList>
    </citation>
    <scope>NUCLEOTIDE SEQUENCE [LARGE SCALE GENOMIC DNA]</scope>
    <source>
        <strain evidence="3">NBRC 101917 / NGR234</strain>
    </source>
</reference>
<dbReference type="PATRIC" id="fig|394.7.peg.3393"/>
<gene>
    <name evidence="2" type="ordered locus">NGR_c05790</name>
</gene>
<keyword evidence="3" id="KW-1185">Reference proteome</keyword>
<keyword evidence="1" id="KW-0472">Membrane</keyword>
<dbReference type="EMBL" id="CP001389">
    <property type="protein sequence ID" value="ACP24372.1"/>
    <property type="molecule type" value="Genomic_DNA"/>
</dbReference>
<evidence type="ECO:0000313" key="3">
    <source>
        <dbReference type="Proteomes" id="UP000001054"/>
    </source>
</evidence>
<dbReference type="AlphaFoldDB" id="C3MI24"/>
<dbReference type="HOGENOM" id="CLU_591702_0_0_5"/>
<dbReference type="Proteomes" id="UP000001054">
    <property type="component" value="Chromosome"/>
</dbReference>
<proteinExistence type="predicted"/>
<protein>
    <recommendedName>
        <fullName evidence="4">MotA/TolQ/ExbB proton channel domain-containing protein</fullName>
    </recommendedName>
</protein>
<organism evidence="2 3">
    <name type="scientific">Sinorhizobium fredii (strain NBRC 101917 / NGR234)</name>
    <dbReference type="NCBI Taxonomy" id="394"/>
    <lineage>
        <taxon>Bacteria</taxon>
        <taxon>Pseudomonadati</taxon>
        <taxon>Pseudomonadota</taxon>
        <taxon>Alphaproteobacteria</taxon>
        <taxon>Hyphomicrobiales</taxon>
        <taxon>Rhizobiaceae</taxon>
        <taxon>Sinorhizobium/Ensifer group</taxon>
        <taxon>Sinorhizobium</taxon>
    </lineage>
</organism>
<dbReference type="STRING" id="394.NGR_c05790"/>